<feature type="domain" description="DUF5916" evidence="2">
    <location>
        <begin position="269"/>
        <end position="347"/>
    </location>
</feature>
<keyword evidence="1" id="KW-0732">Signal</keyword>
<dbReference type="AlphaFoldDB" id="A0A271IY50"/>
<sequence length="741" mass="80479">MTRLLLLAALAPAFAFAQATPDVAPASIDEPFVVPRLAGPVTLDGRVDEAAWDAVAPLPLVTHWPSFGEAPSEPTEIRLAYDDAYVYLSCRCYAPPEAVFAASFERDLATLGTDYLTLGLDTFSDDESGVSFMTSPTGSRTDTATSGDTGANDEAWNTFWDAEVTVTDEGWFAEMRVPFSSLRFRSDGGRVTMGLSAWRYLGKKNELDIFPAIRPDWGFWSFNKPSQFQTVVFEGVEPRRQVYVTPYALGGMGQSFDLDAAESAYVRADDAVTEIGADVKVGLSDDLTLDLTLNTDFAQVEADAPQVNLTRFSLFFPEQRQFFLERASLFDVGLGGSDRLFYTRRIGLVDGEAVPLLGGGRLVGRVGAWEVGAINLQTGRRTIGLEPDDRLPSENVGVLRVRRPVFNARSTAGAMLTSRVGEDGATNVALGLDADVRVFEESFLSLNAVQTVDSGVEGASPWDTARLRARLERRAYTGTSYSATVTYSGEAYRPGLGFEQRRDYTALRGELSQGWGAGGPFSRHRVEASSLAFLRNADGSTETVDTDLNWDGQFRSGASLSVGANVVREDLRNGFALSDDADVPAGTYTFASARASAGTPGGQPRRASVFAGGGAFYDGWRITAGVSPTWVVSKHLALYGTYELNRIGFPDRDQSFTAHVGRLRVRAALNTRWSLSSVAQVNSAARGGLLNLRLRYNPREGRDIYLVVNEGFNTDRLRASPARPFTSQRAVLAKVTTTFAL</sequence>
<keyword evidence="4" id="KW-1185">Reference proteome</keyword>
<comment type="caution">
    <text evidence="3">The sequence shown here is derived from an EMBL/GenBank/DDBJ whole genome shotgun (WGS) entry which is preliminary data.</text>
</comment>
<dbReference type="InterPro" id="IPR045670">
    <property type="entry name" value="DUF5916"/>
</dbReference>
<reference evidence="3 4" key="1">
    <citation type="submission" date="2016-11" db="EMBL/GenBank/DDBJ databases">
        <title>Study of marine rhodopsin-containing bacteria.</title>
        <authorList>
            <person name="Yoshizawa S."/>
            <person name="Kumagai Y."/>
            <person name="Kogure K."/>
        </authorList>
    </citation>
    <scope>NUCLEOTIDE SEQUENCE [LARGE SCALE GENOMIC DNA]</scope>
    <source>
        <strain evidence="3 4">SAORIC-28</strain>
    </source>
</reference>
<feature type="chain" id="PRO_5012312181" description="DUF5916 domain-containing protein" evidence="1">
    <location>
        <begin position="20"/>
        <end position="741"/>
    </location>
</feature>
<organism evidence="3 4">
    <name type="scientific">Rubrivirga marina</name>
    <dbReference type="NCBI Taxonomy" id="1196024"/>
    <lineage>
        <taxon>Bacteria</taxon>
        <taxon>Pseudomonadati</taxon>
        <taxon>Rhodothermota</taxon>
        <taxon>Rhodothermia</taxon>
        <taxon>Rhodothermales</taxon>
        <taxon>Rubricoccaceae</taxon>
        <taxon>Rubrivirga</taxon>
    </lineage>
</organism>
<dbReference type="Proteomes" id="UP000216339">
    <property type="component" value="Unassembled WGS sequence"/>
</dbReference>
<gene>
    <name evidence="3" type="ORF">BSZ37_02805</name>
</gene>
<dbReference type="Pfam" id="PF19313">
    <property type="entry name" value="DUF5916"/>
    <property type="match status" value="1"/>
</dbReference>
<evidence type="ECO:0000259" key="2">
    <source>
        <dbReference type="Pfam" id="PF19313"/>
    </source>
</evidence>
<dbReference type="SUPFAM" id="SSF49344">
    <property type="entry name" value="CBD9-like"/>
    <property type="match status" value="1"/>
</dbReference>
<dbReference type="RefSeq" id="WP_095509083.1">
    <property type="nucleotide sequence ID" value="NZ_MQWD01000001.1"/>
</dbReference>
<dbReference type="Gene3D" id="2.60.40.1190">
    <property type="match status" value="1"/>
</dbReference>
<dbReference type="OrthoDB" id="9786766at2"/>
<evidence type="ECO:0000313" key="4">
    <source>
        <dbReference type="Proteomes" id="UP000216339"/>
    </source>
</evidence>
<evidence type="ECO:0000256" key="1">
    <source>
        <dbReference type="SAM" id="SignalP"/>
    </source>
</evidence>
<feature type="signal peptide" evidence="1">
    <location>
        <begin position="1"/>
        <end position="19"/>
    </location>
</feature>
<dbReference type="CDD" id="cd09618">
    <property type="entry name" value="CBM9_like_2"/>
    <property type="match status" value="1"/>
</dbReference>
<evidence type="ECO:0000313" key="3">
    <source>
        <dbReference type="EMBL" id="PAP75449.1"/>
    </source>
</evidence>
<dbReference type="EMBL" id="MQWD01000001">
    <property type="protein sequence ID" value="PAP75449.1"/>
    <property type="molecule type" value="Genomic_DNA"/>
</dbReference>
<accession>A0A271IY50</accession>
<proteinExistence type="predicted"/>
<protein>
    <recommendedName>
        <fullName evidence="2">DUF5916 domain-containing protein</fullName>
    </recommendedName>
</protein>
<name>A0A271IY50_9BACT</name>